<reference evidence="2 3" key="1">
    <citation type="submission" date="2019-07" db="EMBL/GenBank/DDBJ databases">
        <title>Gramella aestuarii sp. nov., isolated from a tidal flat, and emended description of Gramella echinicola.</title>
        <authorList>
            <person name="Liu L."/>
        </authorList>
    </citation>
    <scope>NUCLEOTIDE SEQUENCE [LARGE SCALE GENOMIC DNA]</scope>
    <source>
        <strain evidence="2 3">BS12</strain>
    </source>
</reference>
<accession>A0A7K1LQK9</accession>
<comment type="caution">
    <text evidence="2">The sequence shown here is derived from an EMBL/GenBank/DDBJ whole genome shotgun (WGS) entry which is preliminary data.</text>
</comment>
<keyword evidence="3" id="KW-1185">Reference proteome</keyword>
<sequence>MKITGIGLLFFTTFILVLLTIFAALDFPFGFLFYLMCFGQLFLLITVYKILTDKYSTEKTFDDLYEDYSPNSED</sequence>
<evidence type="ECO:0000313" key="2">
    <source>
        <dbReference type="EMBL" id="MUP43076.1"/>
    </source>
</evidence>
<feature type="transmembrane region" description="Helical" evidence="1">
    <location>
        <begin position="7"/>
        <end position="25"/>
    </location>
</feature>
<evidence type="ECO:0000256" key="1">
    <source>
        <dbReference type="SAM" id="Phobius"/>
    </source>
</evidence>
<gene>
    <name evidence="2" type="ORF">FLP08_10860</name>
</gene>
<dbReference type="Proteomes" id="UP000460416">
    <property type="component" value="Unassembled WGS sequence"/>
</dbReference>
<dbReference type="OrthoDB" id="1367298at2"/>
<protein>
    <submittedName>
        <fullName evidence="2">Uncharacterized protein</fullName>
    </submittedName>
</protein>
<keyword evidence="1" id="KW-0472">Membrane</keyword>
<name>A0A7K1LQK9_9FLAO</name>
<dbReference type="AlphaFoldDB" id="A0A7K1LQK9"/>
<dbReference type="EMBL" id="VJVW01000004">
    <property type="protein sequence ID" value="MUP43076.1"/>
    <property type="molecule type" value="Genomic_DNA"/>
</dbReference>
<dbReference type="RefSeq" id="WP_156276778.1">
    <property type="nucleotide sequence ID" value="NZ_BAABGI010000001.1"/>
</dbReference>
<keyword evidence="1" id="KW-1133">Transmembrane helix</keyword>
<evidence type="ECO:0000313" key="3">
    <source>
        <dbReference type="Proteomes" id="UP000460416"/>
    </source>
</evidence>
<keyword evidence="1" id="KW-0812">Transmembrane</keyword>
<proteinExistence type="predicted"/>
<feature type="transmembrane region" description="Helical" evidence="1">
    <location>
        <begin position="31"/>
        <end position="51"/>
    </location>
</feature>
<organism evidence="2 3">
    <name type="scientific">Christiangramia aestuarii</name>
    <dbReference type="NCBI Taxonomy" id="1028746"/>
    <lineage>
        <taxon>Bacteria</taxon>
        <taxon>Pseudomonadati</taxon>
        <taxon>Bacteroidota</taxon>
        <taxon>Flavobacteriia</taxon>
        <taxon>Flavobacteriales</taxon>
        <taxon>Flavobacteriaceae</taxon>
        <taxon>Christiangramia</taxon>
    </lineage>
</organism>